<dbReference type="AlphaFoldDB" id="A0A1R4H642"/>
<proteinExistence type="predicted"/>
<reference evidence="3" key="1">
    <citation type="submission" date="2017-02" db="EMBL/GenBank/DDBJ databases">
        <authorList>
            <person name="Daims H."/>
        </authorList>
    </citation>
    <scope>NUCLEOTIDE SEQUENCE [LARGE SCALE GENOMIC DNA]</scope>
</reference>
<evidence type="ECO:0008006" key="4">
    <source>
        <dbReference type="Google" id="ProtNLM"/>
    </source>
</evidence>
<protein>
    <recommendedName>
        <fullName evidence="4">Peroxidase</fullName>
    </recommendedName>
</protein>
<keyword evidence="1" id="KW-0812">Transmembrane</keyword>
<dbReference type="EMBL" id="FUKJ01000144">
    <property type="protein sequence ID" value="SJM91511.1"/>
    <property type="molecule type" value="Genomic_DNA"/>
</dbReference>
<evidence type="ECO:0000313" key="2">
    <source>
        <dbReference type="EMBL" id="SJM91511.1"/>
    </source>
</evidence>
<evidence type="ECO:0000256" key="1">
    <source>
        <dbReference type="SAM" id="Phobius"/>
    </source>
</evidence>
<feature type="transmembrane region" description="Helical" evidence="1">
    <location>
        <begin position="218"/>
        <end position="240"/>
    </location>
</feature>
<keyword evidence="1" id="KW-0472">Membrane</keyword>
<gene>
    <name evidence="2" type="ORF">CRENPOLYSF2_2280009</name>
</gene>
<keyword evidence="1" id="KW-1133">Transmembrane helix</keyword>
<dbReference type="OrthoDB" id="116741at2"/>
<name>A0A1R4H642_9GAMM</name>
<accession>A0A1R4H642</accession>
<evidence type="ECO:0000313" key="3">
    <source>
        <dbReference type="Proteomes" id="UP000195442"/>
    </source>
</evidence>
<keyword evidence="3" id="KW-1185">Reference proteome</keyword>
<dbReference type="RefSeq" id="WP_087146567.1">
    <property type="nucleotide sequence ID" value="NZ_FUKJ01000144.1"/>
</dbReference>
<sequence>MTPQSTFMICAPVRDGQLDSLRKLLAKMNTAKAVGHADPANKLVAFGRFERLHFARFTIIETKIADEIKAFGVTPRPWQSTLAFLGDCDGDKDSFLAELVAHAEPGLTKLFSFCVGFPDANSEGLLAWMKSHHVEPKASYVNWIGRTVKQVHEEAALHQSLSAYLQRIVDEVGRENTRELRQQLLSHVEMEKQAGRLILTPPTPTPCVWQVCNLLHKIGIPLLLLLVSPLLLLIAPFFAIRLRMLERSDPELFIRPDRKHIQTLSAQEDWDVTNQYSVFGDVKPGIFRRLTFEFILLLTHYAARHIYNHGFLARIKSIHFARWVFLDNDRRAFFASNYDGSHESYMDDFINKAGWGLNLTFSCAVGYPTTRWFIKEGAAREQAFKYTQRRHQIPTEVWYKAYPDLTATDLVRNSRIRQGVEIRPASDAKIREWLSLI</sequence>
<organism evidence="2 3">
    <name type="scientific">Crenothrix polyspora</name>
    <dbReference type="NCBI Taxonomy" id="360316"/>
    <lineage>
        <taxon>Bacteria</taxon>
        <taxon>Pseudomonadati</taxon>
        <taxon>Pseudomonadota</taxon>
        <taxon>Gammaproteobacteria</taxon>
        <taxon>Methylococcales</taxon>
        <taxon>Crenotrichaceae</taxon>
        <taxon>Crenothrix</taxon>
    </lineage>
</organism>
<dbReference type="Proteomes" id="UP000195442">
    <property type="component" value="Unassembled WGS sequence"/>
</dbReference>